<keyword evidence="2" id="KW-1185">Reference proteome</keyword>
<accession>A0ACC1MIT1</accession>
<reference evidence="1" key="1">
    <citation type="submission" date="2022-08" db="EMBL/GenBank/DDBJ databases">
        <title>Genome Sequence of Lecanicillium fungicola.</title>
        <authorList>
            <person name="Buettner E."/>
        </authorList>
    </citation>
    <scope>NUCLEOTIDE SEQUENCE</scope>
    <source>
        <strain evidence="1">Babe33</strain>
    </source>
</reference>
<sequence>MGNTPRNQQSHLPLEINLLTLNCWGLLHLSALRTQRLAEIGRQIASTAKSTTSTSPSASPTPHIVCLQECWVQEDYEAIRSATHHILPHGKFYANGLLGAGLAILSKWPIIESDMRSYPLNGRPSAFFRGDWYAGKGIASAVIQFGPGKGDIVEVFNTHTHAPYGTKPHSQYTAHRTAQAWLLAKLLRAASQRGNLVLAMGDFNMLPLSFAHRLITSHSPVRDPRRSLRNLTTIIAYSRAQRQRQRRHE</sequence>
<evidence type="ECO:0000313" key="1">
    <source>
        <dbReference type="EMBL" id="KAJ2966174.1"/>
    </source>
</evidence>
<dbReference type="EMBL" id="JANJQO010002718">
    <property type="protein sequence ID" value="KAJ2966174.1"/>
    <property type="molecule type" value="Genomic_DNA"/>
</dbReference>
<proteinExistence type="predicted"/>
<organism evidence="1 2">
    <name type="scientific">Zarea fungicola</name>
    <dbReference type="NCBI Taxonomy" id="93591"/>
    <lineage>
        <taxon>Eukaryota</taxon>
        <taxon>Fungi</taxon>
        <taxon>Dikarya</taxon>
        <taxon>Ascomycota</taxon>
        <taxon>Pezizomycotina</taxon>
        <taxon>Sordariomycetes</taxon>
        <taxon>Hypocreomycetidae</taxon>
        <taxon>Hypocreales</taxon>
        <taxon>Cordycipitaceae</taxon>
        <taxon>Zarea</taxon>
    </lineage>
</organism>
<protein>
    <submittedName>
        <fullName evidence="1">Uncharacterized protein</fullName>
    </submittedName>
</protein>
<dbReference type="Proteomes" id="UP001143910">
    <property type="component" value="Unassembled WGS sequence"/>
</dbReference>
<gene>
    <name evidence="1" type="ORF">NQ176_g10271</name>
</gene>
<evidence type="ECO:0000313" key="2">
    <source>
        <dbReference type="Proteomes" id="UP001143910"/>
    </source>
</evidence>
<name>A0ACC1MIT1_9HYPO</name>
<comment type="caution">
    <text evidence="1">The sequence shown here is derived from an EMBL/GenBank/DDBJ whole genome shotgun (WGS) entry which is preliminary data.</text>
</comment>